<evidence type="ECO:0000256" key="3">
    <source>
        <dbReference type="ARBA" id="ARBA00022729"/>
    </source>
</evidence>
<dbReference type="InterPro" id="IPR050245">
    <property type="entry name" value="PrsA_foldase"/>
</dbReference>
<reference evidence="7" key="1">
    <citation type="journal article" date="2005" name="Environ. Microbiol.">
        <title>Genetic and functional properties of uncultivated thermophilic crenarchaeotes from a subsurface gold mine as revealed by analysis of genome fragments.</title>
        <authorList>
            <person name="Nunoura T."/>
            <person name="Hirayama H."/>
            <person name="Takami H."/>
            <person name="Oida H."/>
            <person name="Nishi S."/>
            <person name="Shimamura S."/>
            <person name="Suzuki Y."/>
            <person name="Inagaki F."/>
            <person name="Takai K."/>
            <person name="Nealson K.H."/>
            <person name="Horikoshi K."/>
        </authorList>
    </citation>
    <scope>NUCLEOTIDE SEQUENCE</scope>
</reference>
<dbReference type="SUPFAM" id="SSF109998">
    <property type="entry name" value="Triger factor/SurA peptide-binding domain-like"/>
    <property type="match status" value="1"/>
</dbReference>
<dbReference type="EC" id="5.2.1.8" evidence="2"/>
<keyword evidence="4" id="KW-0697">Rotamase</keyword>
<dbReference type="InterPro" id="IPR046357">
    <property type="entry name" value="PPIase_dom_sf"/>
</dbReference>
<name>H5SPB0_9ZZZZ</name>
<dbReference type="Pfam" id="PF13145">
    <property type="entry name" value="Rotamase_2"/>
    <property type="match status" value="1"/>
</dbReference>
<dbReference type="EMBL" id="AP011790">
    <property type="protein sequence ID" value="BAL58002.1"/>
    <property type="molecule type" value="Genomic_DNA"/>
</dbReference>
<keyword evidence="5 7" id="KW-0413">Isomerase</keyword>
<evidence type="ECO:0000259" key="6">
    <source>
        <dbReference type="PROSITE" id="PS50198"/>
    </source>
</evidence>
<dbReference type="InterPro" id="IPR027304">
    <property type="entry name" value="Trigger_fact/SurA_dom_sf"/>
</dbReference>
<dbReference type="PROSITE" id="PS50198">
    <property type="entry name" value="PPIC_PPIASE_2"/>
    <property type="match status" value="1"/>
</dbReference>
<evidence type="ECO:0000256" key="2">
    <source>
        <dbReference type="ARBA" id="ARBA00013194"/>
    </source>
</evidence>
<dbReference type="Gene3D" id="1.10.8.1040">
    <property type="match status" value="1"/>
</dbReference>
<dbReference type="InterPro" id="IPR000297">
    <property type="entry name" value="PPIase_PpiC"/>
</dbReference>
<organism evidence="7">
    <name type="scientific">uncultured prokaryote</name>
    <dbReference type="NCBI Taxonomy" id="198431"/>
    <lineage>
        <taxon>unclassified sequences</taxon>
        <taxon>environmental samples</taxon>
    </lineage>
</organism>
<feature type="domain" description="PpiC" evidence="6">
    <location>
        <begin position="167"/>
        <end position="256"/>
    </location>
</feature>
<evidence type="ECO:0000313" key="7">
    <source>
        <dbReference type="EMBL" id="BAL58002.1"/>
    </source>
</evidence>
<evidence type="ECO:0000256" key="1">
    <source>
        <dbReference type="ARBA" id="ARBA00000971"/>
    </source>
</evidence>
<dbReference type="Gene3D" id="3.10.50.40">
    <property type="match status" value="1"/>
</dbReference>
<reference evidence="7" key="2">
    <citation type="journal article" date="2012" name="PLoS ONE">
        <title>A Deeply Branching Thermophilic Bacterium with an Ancient Acetyl-CoA Pathway Dominates a Subsurface Ecosystem.</title>
        <authorList>
            <person name="Takami H."/>
            <person name="Noguchi H."/>
            <person name="Takaki Y."/>
            <person name="Uchiyama I."/>
            <person name="Toyoda A."/>
            <person name="Nishi S."/>
            <person name="Chee G.-J."/>
            <person name="Arai W."/>
            <person name="Nunoura T."/>
            <person name="Itoh T."/>
            <person name="Hattori M."/>
            <person name="Takai K."/>
        </authorList>
    </citation>
    <scope>NUCLEOTIDE SEQUENCE</scope>
</reference>
<evidence type="ECO:0000256" key="4">
    <source>
        <dbReference type="ARBA" id="ARBA00023110"/>
    </source>
</evidence>
<dbReference type="AlphaFoldDB" id="H5SPB0"/>
<gene>
    <name evidence="7" type="ORF">HGMM_F53F08C39</name>
</gene>
<dbReference type="PANTHER" id="PTHR47245:SF1">
    <property type="entry name" value="FOLDASE PROTEIN PRSA"/>
    <property type="match status" value="1"/>
</dbReference>
<comment type="catalytic activity">
    <reaction evidence="1">
        <text>[protein]-peptidylproline (omega=180) = [protein]-peptidylproline (omega=0)</text>
        <dbReference type="Rhea" id="RHEA:16237"/>
        <dbReference type="Rhea" id="RHEA-COMP:10747"/>
        <dbReference type="Rhea" id="RHEA-COMP:10748"/>
        <dbReference type="ChEBI" id="CHEBI:83833"/>
        <dbReference type="ChEBI" id="CHEBI:83834"/>
        <dbReference type="EC" id="5.2.1.8"/>
    </reaction>
</comment>
<sequence length="312" mass="36434">MSSIWNARILAIFSILMLCSCCLTKGSQRVLVRSKSWIITVDEFKNRLEEELSIIKGGDTDSFLKERKRQILEEIIEEKILLEEAKGLGITDGEGEEEFLRQIKEQYGEEFERHFPPSSDQLKRLKALAKRKAIIDKTVERLTANITPTESEIVEYYEKNKGEFVRPERVKLWQIVVRDKNRAKEIWRLLKKGEDFSHLARLYSAGPEGKQGGYMGFFSRGELPKELDEVAFKLPPGKISDVITSAYGYHILYVEKREPKGVVPLEEARHTIMKRLLEEKREIFITNWIKEKKDSLQVKIVEEEWERLLEDS</sequence>
<evidence type="ECO:0000256" key="5">
    <source>
        <dbReference type="ARBA" id="ARBA00023235"/>
    </source>
</evidence>
<protein>
    <recommendedName>
        <fullName evidence="2">peptidylprolyl isomerase</fullName>
        <ecNumber evidence="2">5.2.1.8</ecNumber>
    </recommendedName>
</protein>
<dbReference type="PANTHER" id="PTHR47245">
    <property type="entry name" value="PEPTIDYLPROLYL ISOMERASE"/>
    <property type="match status" value="1"/>
</dbReference>
<dbReference type="GO" id="GO:0003755">
    <property type="term" value="F:peptidyl-prolyl cis-trans isomerase activity"/>
    <property type="evidence" value="ECO:0007669"/>
    <property type="project" value="UniProtKB-KW"/>
</dbReference>
<keyword evidence="3" id="KW-0732">Signal</keyword>
<dbReference type="SUPFAM" id="SSF54534">
    <property type="entry name" value="FKBP-like"/>
    <property type="match status" value="1"/>
</dbReference>
<proteinExistence type="predicted"/>
<accession>H5SPB0</accession>